<dbReference type="Proteomes" id="UP000515480">
    <property type="component" value="Chromosome"/>
</dbReference>
<evidence type="ECO:0000313" key="5">
    <source>
        <dbReference type="Proteomes" id="UP000515480"/>
    </source>
</evidence>
<dbReference type="KEGG" id="stim:H1B31_09770"/>
<dbReference type="EMBL" id="CP060204">
    <property type="protein sequence ID" value="QNH54129.1"/>
    <property type="molecule type" value="Genomic_DNA"/>
</dbReference>
<dbReference type="Gene3D" id="3.90.1010.10">
    <property type="match status" value="1"/>
</dbReference>
<organism evidence="4 5">
    <name type="scientific">Selenomonas timonae</name>
    <dbReference type="NCBI Taxonomy" id="2754044"/>
    <lineage>
        <taxon>Bacteria</taxon>
        <taxon>Bacillati</taxon>
        <taxon>Bacillota</taxon>
        <taxon>Negativicutes</taxon>
        <taxon>Selenomonadales</taxon>
        <taxon>Selenomonadaceae</taxon>
        <taxon>Selenomonas</taxon>
    </lineage>
</organism>
<sequence length="150" mass="16126">MATEGTALGDLYTEVIGEHSRAPENKGALESATVRERGHNPSCGDEITLELEIADGVIKDGAFTGVGCAISQASTDIMIDLMRGKTVEEAHRLAQLFTAMIKREVTDDAVLEELDEAVALKNISNMPARVKCAVLAWHTLEDVLKTGQMS</sequence>
<gene>
    <name evidence="4" type="ORF">H1B31_09770</name>
</gene>
<dbReference type="SUPFAM" id="SSF82649">
    <property type="entry name" value="SufE/NifU"/>
    <property type="match status" value="1"/>
</dbReference>
<dbReference type="PANTHER" id="PTHR10093">
    <property type="entry name" value="IRON-SULFUR CLUSTER ASSEMBLY ENZYME NIFU HOMOLOG"/>
    <property type="match status" value="1"/>
</dbReference>
<dbReference type="GO" id="GO:0005506">
    <property type="term" value="F:iron ion binding"/>
    <property type="evidence" value="ECO:0007669"/>
    <property type="project" value="InterPro"/>
</dbReference>
<dbReference type="CDD" id="cd06664">
    <property type="entry name" value="IscU_like"/>
    <property type="match status" value="1"/>
</dbReference>
<reference evidence="4 5" key="1">
    <citation type="submission" date="2020-07" db="EMBL/GenBank/DDBJ databases">
        <title>Complete genome and description of Selenomonas timonensis sp. nov., a new bacterium isolated from a gingivitis subject.</title>
        <authorList>
            <person name="Antezack A."/>
        </authorList>
    </citation>
    <scope>NUCLEOTIDE SEQUENCE [LARGE SCALE GENOMIC DNA]</scope>
    <source>
        <strain evidence="4 5">Marseille-Q3039</strain>
    </source>
</reference>
<name>A0A7G7VJ36_9FIRM</name>
<dbReference type="NCBIfam" id="TIGR01994">
    <property type="entry name" value="SUF_scaf_2"/>
    <property type="match status" value="1"/>
</dbReference>
<dbReference type="GO" id="GO:0016226">
    <property type="term" value="P:iron-sulfur cluster assembly"/>
    <property type="evidence" value="ECO:0007669"/>
    <property type="project" value="InterPro"/>
</dbReference>
<accession>A0A7G7VJ36</accession>
<dbReference type="Pfam" id="PF01592">
    <property type="entry name" value="NifU_N"/>
    <property type="match status" value="1"/>
</dbReference>
<evidence type="ECO:0000256" key="2">
    <source>
        <dbReference type="SAM" id="MobiDB-lite"/>
    </source>
</evidence>
<evidence type="ECO:0000259" key="3">
    <source>
        <dbReference type="Pfam" id="PF01592"/>
    </source>
</evidence>
<keyword evidence="5" id="KW-1185">Reference proteome</keyword>
<dbReference type="AlphaFoldDB" id="A0A7G7VJ36"/>
<feature type="domain" description="NIF system FeS cluster assembly NifU N-terminal" evidence="3">
    <location>
        <begin position="12"/>
        <end position="102"/>
    </location>
</feature>
<proteinExistence type="inferred from homology"/>
<evidence type="ECO:0000313" key="4">
    <source>
        <dbReference type="EMBL" id="QNH54129.1"/>
    </source>
</evidence>
<protein>
    <submittedName>
        <fullName evidence="4">SUF system NifU family Fe-S cluster assembly protein</fullName>
    </submittedName>
</protein>
<dbReference type="GO" id="GO:0051536">
    <property type="term" value="F:iron-sulfur cluster binding"/>
    <property type="evidence" value="ECO:0007669"/>
    <property type="project" value="InterPro"/>
</dbReference>
<comment type="similarity">
    <text evidence="1">Belongs to the NifU family.</text>
</comment>
<feature type="region of interest" description="Disordered" evidence="2">
    <location>
        <begin position="19"/>
        <end position="40"/>
    </location>
</feature>
<dbReference type="FunFam" id="3.90.1010.10:FF:000002">
    <property type="entry name" value="Iron-sulfur cluster assembly scaffold protein NifU"/>
    <property type="match status" value="1"/>
</dbReference>
<evidence type="ECO:0000256" key="1">
    <source>
        <dbReference type="ARBA" id="ARBA00006420"/>
    </source>
</evidence>
<dbReference type="InterPro" id="IPR002871">
    <property type="entry name" value="NIF_FeS_clus_asmbl_NifU_N"/>
</dbReference>
<dbReference type="RefSeq" id="WP_185980179.1">
    <property type="nucleotide sequence ID" value="NZ_CP060204.1"/>
</dbReference>